<evidence type="ECO:0000313" key="5">
    <source>
        <dbReference type="Proteomes" id="UP000001555"/>
    </source>
</evidence>
<evidence type="ECO:0000256" key="1">
    <source>
        <dbReference type="ARBA" id="ARBA00023157"/>
    </source>
</evidence>
<dbReference type="InterPro" id="IPR050373">
    <property type="entry name" value="Fibrinogen_C-term_domain"/>
</dbReference>
<dbReference type="Pfam" id="PF00147">
    <property type="entry name" value="Fibrinogen_C"/>
    <property type="match status" value="1"/>
</dbReference>
<organism>
    <name type="scientific">Ixodes scapularis</name>
    <name type="common">Black-legged tick</name>
    <name type="synonym">Deer tick</name>
    <dbReference type="NCBI Taxonomy" id="6945"/>
    <lineage>
        <taxon>Eukaryota</taxon>
        <taxon>Metazoa</taxon>
        <taxon>Ecdysozoa</taxon>
        <taxon>Arthropoda</taxon>
        <taxon>Chelicerata</taxon>
        <taxon>Arachnida</taxon>
        <taxon>Acari</taxon>
        <taxon>Parasitiformes</taxon>
        <taxon>Ixodida</taxon>
        <taxon>Ixodoidea</taxon>
        <taxon>Ixodidae</taxon>
        <taxon>Ixodinae</taxon>
        <taxon>Ixodes</taxon>
    </lineage>
</organism>
<reference evidence="3 5" key="1">
    <citation type="submission" date="2008-03" db="EMBL/GenBank/DDBJ databases">
        <title>Annotation of Ixodes scapularis.</title>
        <authorList>
            <consortium name="Ixodes scapularis Genome Project Consortium"/>
            <person name="Caler E."/>
            <person name="Hannick L.I."/>
            <person name="Bidwell S."/>
            <person name="Joardar V."/>
            <person name="Thiagarajan M."/>
            <person name="Amedeo P."/>
            <person name="Galinsky K.J."/>
            <person name="Schobel S."/>
            <person name="Inman J."/>
            <person name="Hostetler J."/>
            <person name="Miller J."/>
            <person name="Hammond M."/>
            <person name="Megy K."/>
            <person name="Lawson D."/>
            <person name="Kodira C."/>
            <person name="Sutton G."/>
            <person name="Meyer J."/>
            <person name="Hill C.A."/>
            <person name="Birren B."/>
            <person name="Nene V."/>
            <person name="Collins F."/>
            <person name="Alarcon-Chaidez F."/>
            <person name="Wikel S."/>
            <person name="Strausberg R."/>
        </authorList>
    </citation>
    <scope>NUCLEOTIDE SEQUENCE [LARGE SCALE GENOMIC DNA]</scope>
    <source>
        <strain evidence="5">Wikel</strain>
        <strain evidence="3">Wikel colony</strain>
    </source>
</reference>
<dbReference type="HOGENOM" id="CLU_038628_11_1_1"/>
<dbReference type="EnsemblMetazoa" id="ISCW024814-RA">
    <property type="protein sequence ID" value="ISCW024814-PA"/>
    <property type="gene ID" value="ISCW024814"/>
</dbReference>
<name>B7QE76_IXOSC</name>
<dbReference type="AlphaFoldDB" id="B7QE76"/>
<dbReference type="PROSITE" id="PS51406">
    <property type="entry name" value="FIBRINOGEN_C_2"/>
    <property type="match status" value="1"/>
</dbReference>
<dbReference type="PaxDb" id="6945-B7QE76"/>
<dbReference type="Gene3D" id="3.90.215.10">
    <property type="entry name" value="Gamma Fibrinogen, chain A, domain 1"/>
    <property type="match status" value="1"/>
</dbReference>
<dbReference type="VEuPathDB" id="VectorBase:ISCP_001460"/>
<keyword evidence="1" id="KW-1015">Disulfide bond</keyword>
<protein>
    <recommendedName>
        <fullName evidence="2">Fibrinogen C-terminal domain-containing protein</fullName>
    </recommendedName>
</protein>
<dbReference type="InterPro" id="IPR002181">
    <property type="entry name" value="Fibrinogen_a/b/g_C_dom"/>
</dbReference>
<dbReference type="EMBL" id="DS919095">
    <property type="protein sequence ID" value="EEC17148.1"/>
    <property type="molecule type" value="Genomic_DNA"/>
</dbReference>
<dbReference type="Proteomes" id="UP000001555">
    <property type="component" value="Unassembled WGS sequence"/>
</dbReference>
<dbReference type="VEuPathDB" id="VectorBase:ISCW024814"/>
<sequence length="105" mass="12192">GYDALSYHNGEKFTIKKSMTQPPDKDKCSDRLSGGWWFKECNEANLNGRKFKNPSQLPSTLKTLGITWHIKGNEESYKYIYDSVEMKIRDYDYGFCTGAFKSKRT</sequence>
<keyword evidence="5" id="KW-1185">Reference proteome</keyword>
<feature type="non-terminal residue" evidence="3">
    <location>
        <position position="1"/>
    </location>
</feature>
<dbReference type="PROSITE" id="PS00514">
    <property type="entry name" value="FIBRINOGEN_C_1"/>
    <property type="match status" value="1"/>
</dbReference>
<evidence type="ECO:0000313" key="3">
    <source>
        <dbReference type="EMBL" id="EEC17148.1"/>
    </source>
</evidence>
<reference evidence="4" key="2">
    <citation type="submission" date="2020-05" db="UniProtKB">
        <authorList>
            <consortium name="EnsemblMetazoa"/>
        </authorList>
    </citation>
    <scope>IDENTIFICATION</scope>
    <source>
        <strain evidence="4">wikel</strain>
    </source>
</reference>
<evidence type="ECO:0000259" key="2">
    <source>
        <dbReference type="PROSITE" id="PS51406"/>
    </source>
</evidence>
<dbReference type="InterPro" id="IPR036056">
    <property type="entry name" value="Fibrinogen-like_C"/>
</dbReference>
<proteinExistence type="predicted"/>
<dbReference type="STRING" id="6945.B7QE76"/>
<dbReference type="InterPro" id="IPR014716">
    <property type="entry name" value="Fibrinogen_a/b/g_C_1"/>
</dbReference>
<evidence type="ECO:0000313" key="4">
    <source>
        <dbReference type="EnsemblMetazoa" id="ISCW024814-PA"/>
    </source>
</evidence>
<dbReference type="OrthoDB" id="6130531at2759"/>
<dbReference type="InParanoid" id="B7QE76"/>
<gene>
    <name evidence="3" type="ORF">IscW_ISCW024814</name>
</gene>
<dbReference type="VEuPathDB" id="VectorBase:ISCI024644"/>
<dbReference type="PANTHER" id="PTHR19143">
    <property type="entry name" value="FIBRINOGEN/TENASCIN/ANGIOPOEITIN"/>
    <property type="match status" value="1"/>
</dbReference>
<dbReference type="PANTHER" id="PTHR19143:SF458">
    <property type="entry name" value="FIBRINOGEN C-TERMINAL DOMAIN-CONTAINING PROTEIN-RELATED"/>
    <property type="match status" value="1"/>
</dbReference>
<accession>B7QE76</accession>
<dbReference type="SUPFAM" id="SSF56496">
    <property type="entry name" value="Fibrinogen C-terminal domain-like"/>
    <property type="match status" value="1"/>
</dbReference>
<dbReference type="InterPro" id="IPR020837">
    <property type="entry name" value="Fibrinogen_CS"/>
</dbReference>
<feature type="domain" description="Fibrinogen C-terminal" evidence="2">
    <location>
        <begin position="1"/>
        <end position="92"/>
    </location>
</feature>
<dbReference type="EMBL" id="ABJB010398080">
    <property type="status" value="NOT_ANNOTATED_CDS"/>
    <property type="molecule type" value="Genomic_DNA"/>
</dbReference>